<evidence type="ECO:0000259" key="15">
    <source>
        <dbReference type="Pfam" id="PF00593"/>
    </source>
</evidence>
<organism evidence="17 18">
    <name type="scientific">Paracandidimonas soli</name>
    <dbReference type="NCBI Taxonomy" id="1917182"/>
    <lineage>
        <taxon>Bacteria</taxon>
        <taxon>Pseudomonadati</taxon>
        <taxon>Pseudomonadota</taxon>
        <taxon>Betaproteobacteria</taxon>
        <taxon>Burkholderiales</taxon>
        <taxon>Alcaligenaceae</taxon>
        <taxon>Paracandidimonas</taxon>
    </lineage>
</organism>
<keyword evidence="6" id="KW-0408">Iron</keyword>
<dbReference type="InterPro" id="IPR010916">
    <property type="entry name" value="TonB_box_CS"/>
</dbReference>
<feature type="domain" description="TonB-dependent receptor plug" evidence="16">
    <location>
        <begin position="44"/>
        <end position="158"/>
    </location>
</feature>
<keyword evidence="17" id="KW-0675">Receptor</keyword>
<keyword evidence="2 11" id="KW-0813">Transport</keyword>
<evidence type="ECO:0000256" key="8">
    <source>
        <dbReference type="ARBA" id="ARBA00023077"/>
    </source>
</evidence>
<name>A0A4R3UV46_9BURK</name>
<dbReference type="PANTHER" id="PTHR32552:SF81">
    <property type="entry name" value="TONB-DEPENDENT OUTER MEMBRANE RECEPTOR"/>
    <property type="match status" value="1"/>
</dbReference>
<evidence type="ECO:0000256" key="3">
    <source>
        <dbReference type="ARBA" id="ARBA00022452"/>
    </source>
</evidence>
<evidence type="ECO:0000256" key="10">
    <source>
        <dbReference type="ARBA" id="ARBA00023237"/>
    </source>
</evidence>
<evidence type="ECO:0000256" key="1">
    <source>
        <dbReference type="ARBA" id="ARBA00004571"/>
    </source>
</evidence>
<evidence type="ECO:0000256" key="9">
    <source>
        <dbReference type="ARBA" id="ARBA00023136"/>
    </source>
</evidence>
<keyword evidence="10 11" id="KW-0998">Cell outer membrane</keyword>
<feature type="region of interest" description="Disordered" evidence="14">
    <location>
        <begin position="259"/>
        <end position="280"/>
    </location>
</feature>
<comment type="subcellular location">
    <subcellularLocation>
        <location evidence="1 11">Cell outer membrane</location>
        <topology evidence="1 11">Multi-pass membrane protein</topology>
    </subcellularLocation>
</comment>
<dbReference type="PANTHER" id="PTHR32552">
    <property type="entry name" value="FERRICHROME IRON RECEPTOR-RELATED"/>
    <property type="match status" value="1"/>
</dbReference>
<evidence type="ECO:0000256" key="12">
    <source>
        <dbReference type="PROSITE-ProRule" id="PRU10143"/>
    </source>
</evidence>
<reference evidence="17 18" key="1">
    <citation type="submission" date="2019-03" db="EMBL/GenBank/DDBJ databases">
        <title>Genomic Encyclopedia of Type Strains, Phase IV (KMG-IV): sequencing the most valuable type-strain genomes for metagenomic binning, comparative biology and taxonomic classification.</title>
        <authorList>
            <person name="Goeker M."/>
        </authorList>
    </citation>
    <scope>NUCLEOTIDE SEQUENCE [LARGE SCALE GENOMIC DNA]</scope>
    <source>
        <strain evidence="17 18">DSM 100048</strain>
    </source>
</reference>
<keyword evidence="18" id="KW-1185">Reference proteome</keyword>
<protein>
    <submittedName>
        <fullName evidence="17">Outer membrane receptor protein involved in Fe transport</fullName>
    </submittedName>
</protein>
<evidence type="ECO:0000256" key="14">
    <source>
        <dbReference type="SAM" id="MobiDB-lite"/>
    </source>
</evidence>
<evidence type="ECO:0000256" key="7">
    <source>
        <dbReference type="ARBA" id="ARBA00023065"/>
    </source>
</evidence>
<dbReference type="Pfam" id="PF07715">
    <property type="entry name" value="Plug"/>
    <property type="match status" value="1"/>
</dbReference>
<dbReference type="PROSITE" id="PS52016">
    <property type="entry name" value="TONB_DEPENDENT_REC_3"/>
    <property type="match status" value="1"/>
</dbReference>
<evidence type="ECO:0000313" key="17">
    <source>
        <dbReference type="EMBL" id="TCU96015.1"/>
    </source>
</evidence>
<dbReference type="CDD" id="cd01347">
    <property type="entry name" value="ligand_gated_channel"/>
    <property type="match status" value="1"/>
</dbReference>
<dbReference type="InterPro" id="IPR039426">
    <property type="entry name" value="TonB-dep_rcpt-like"/>
</dbReference>
<evidence type="ECO:0000256" key="13">
    <source>
        <dbReference type="RuleBase" id="RU003357"/>
    </source>
</evidence>
<keyword evidence="4" id="KW-0410">Iron transport</keyword>
<dbReference type="PROSITE" id="PS00430">
    <property type="entry name" value="TONB_DEPENDENT_REC_1"/>
    <property type="match status" value="1"/>
</dbReference>
<gene>
    <name evidence="17" type="ORF">EV686_10773</name>
</gene>
<dbReference type="Gene3D" id="2.40.170.20">
    <property type="entry name" value="TonB-dependent receptor, beta-barrel domain"/>
    <property type="match status" value="1"/>
</dbReference>
<dbReference type="InterPro" id="IPR012910">
    <property type="entry name" value="Plug_dom"/>
</dbReference>
<dbReference type="EMBL" id="SMBX01000007">
    <property type="protein sequence ID" value="TCU96015.1"/>
    <property type="molecule type" value="Genomic_DNA"/>
</dbReference>
<keyword evidence="3 11" id="KW-1134">Transmembrane beta strand</keyword>
<dbReference type="GO" id="GO:0009279">
    <property type="term" value="C:cell outer membrane"/>
    <property type="evidence" value="ECO:0007669"/>
    <property type="project" value="UniProtKB-SubCell"/>
</dbReference>
<evidence type="ECO:0000256" key="5">
    <source>
        <dbReference type="ARBA" id="ARBA00022692"/>
    </source>
</evidence>
<dbReference type="InterPro" id="IPR036942">
    <property type="entry name" value="Beta-barrel_TonB_sf"/>
</dbReference>
<evidence type="ECO:0000256" key="6">
    <source>
        <dbReference type="ARBA" id="ARBA00023004"/>
    </source>
</evidence>
<keyword evidence="8 12" id="KW-0798">TonB box</keyword>
<sequence length="688" mass="75863">MLRTIGVLSVLSSSIAPALGQEASERHATLDTIVVTGERVERSLRRTASSVTPLGEADIEEKTNRATVAEAIADVPNVLYPDTVSAPVIRGQDTQGPSFGATAFLGGTVPRATFNLDGRNLSYNELVFGAESLWDVRSIEVFRGPQTVAQGANSIAGAVTVKTKDPTFEPEGAAQLQYGSNNMKRASLALSGPLVENELAARLALDYHGRDNFIDYVNPNFARGDSNQNFRSKNARLKLLWTPEGLPGLEAKLTFAHQNSNRPTSEAASEPYRDLESRTGSMPSFKLRGNTYVGDIGYTFDNGMRLSNQIQYTDLAIDRVTDPHENGGARIDQRNVSNETRLSFGDDASTWSGVVGVFYNQTHSDEILYTLGRTGVGVSEFDDKKENLGIFTEVTRRLSERWRLTGGLRYQRDHIRRSGTTPYALAPLQYDKTFAKLLPRVSLSYDINDSTTVGALVSKGYNPGGTGLSFARASYMDFEPESVWNYELFGRTSLLDGRLMLTGNVFYSDYRDSQRLLPDYLNGVLYGAVVVNADKATAHGLEVSADYQAMDTLRIRGGVGLLQTKIRKFSADGNVLEGKRFGRSPQYMFNAGVDWDFHPQWRLSANVRHVDGYHSTDENIAAYDIDAYTVADARISYFPNSSLEIFAYVNNMFDKRAPTWKYDDRTAGGIAASMLAPRQFGIGVKAMF</sequence>
<feature type="domain" description="TonB-dependent receptor-like beta-barrel" evidence="15">
    <location>
        <begin position="245"/>
        <end position="651"/>
    </location>
</feature>
<dbReference type="InterPro" id="IPR000531">
    <property type="entry name" value="Beta-barrel_TonB"/>
</dbReference>
<proteinExistence type="inferred from homology"/>
<accession>A0A4R3UV46</accession>
<evidence type="ECO:0000256" key="11">
    <source>
        <dbReference type="PROSITE-ProRule" id="PRU01360"/>
    </source>
</evidence>
<comment type="similarity">
    <text evidence="11 13">Belongs to the TonB-dependent receptor family.</text>
</comment>
<keyword evidence="9 11" id="KW-0472">Membrane</keyword>
<dbReference type="Pfam" id="PF00593">
    <property type="entry name" value="TonB_dep_Rec_b-barrel"/>
    <property type="match status" value="1"/>
</dbReference>
<dbReference type="GO" id="GO:0006826">
    <property type="term" value="P:iron ion transport"/>
    <property type="evidence" value="ECO:0007669"/>
    <property type="project" value="UniProtKB-KW"/>
</dbReference>
<keyword evidence="7" id="KW-0406">Ion transport</keyword>
<dbReference type="Proteomes" id="UP000294692">
    <property type="component" value="Unassembled WGS sequence"/>
</dbReference>
<dbReference type="RefSeq" id="WP_207901780.1">
    <property type="nucleotide sequence ID" value="NZ_SMBX01000007.1"/>
</dbReference>
<evidence type="ECO:0000313" key="18">
    <source>
        <dbReference type="Proteomes" id="UP000294692"/>
    </source>
</evidence>
<feature type="short sequence motif" description="TonB box" evidence="12">
    <location>
        <begin position="32"/>
        <end position="38"/>
    </location>
</feature>
<evidence type="ECO:0000256" key="2">
    <source>
        <dbReference type="ARBA" id="ARBA00022448"/>
    </source>
</evidence>
<comment type="caution">
    <text evidence="17">The sequence shown here is derived from an EMBL/GenBank/DDBJ whole genome shotgun (WGS) entry which is preliminary data.</text>
</comment>
<dbReference type="AlphaFoldDB" id="A0A4R3UV46"/>
<evidence type="ECO:0000256" key="4">
    <source>
        <dbReference type="ARBA" id="ARBA00022496"/>
    </source>
</evidence>
<evidence type="ECO:0000259" key="16">
    <source>
        <dbReference type="Pfam" id="PF07715"/>
    </source>
</evidence>
<keyword evidence="5 11" id="KW-0812">Transmembrane</keyword>
<dbReference type="SUPFAM" id="SSF56935">
    <property type="entry name" value="Porins"/>
    <property type="match status" value="1"/>
</dbReference>